<name>A0A1E4TH29_9ASCO</name>
<reference evidence="2" key="1">
    <citation type="submission" date="2016-02" db="EMBL/GenBank/DDBJ databases">
        <title>Comparative genomics of biotechnologically important yeasts.</title>
        <authorList>
            <consortium name="DOE Joint Genome Institute"/>
            <person name="Riley R."/>
            <person name="Haridas S."/>
            <person name="Wolfe K.H."/>
            <person name="Lopes M.R."/>
            <person name="Hittinger C.T."/>
            <person name="Goker M."/>
            <person name="Salamov A."/>
            <person name="Wisecaver J."/>
            <person name="Long T.M."/>
            <person name="Aerts A.L."/>
            <person name="Barry K."/>
            <person name="Choi C."/>
            <person name="Clum A."/>
            <person name="Coughlan A.Y."/>
            <person name="Deshpande S."/>
            <person name="Douglass A.P."/>
            <person name="Hanson S.J."/>
            <person name="Klenk H.-P."/>
            <person name="Labutti K."/>
            <person name="Lapidus A."/>
            <person name="Lindquist E."/>
            <person name="Lipzen A."/>
            <person name="Meier-Kolthoff J.P."/>
            <person name="Ohm R.A."/>
            <person name="Otillar R.P."/>
            <person name="Pangilinan J."/>
            <person name="Peng Y."/>
            <person name="Rokas A."/>
            <person name="Rosa C.A."/>
            <person name="Scheuner C."/>
            <person name="Sibirny A.A."/>
            <person name="Slot J.C."/>
            <person name="Stielow J.B."/>
            <person name="Sun H."/>
            <person name="Kurtzman C.P."/>
            <person name="Blackwell M."/>
            <person name="Jeffries T.W."/>
            <person name="Grigoriev I.V."/>
        </authorList>
    </citation>
    <scope>NUCLEOTIDE SEQUENCE [LARGE SCALE GENOMIC DNA]</scope>
    <source>
        <strain evidence="2">NRRL Y-17796</strain>
    </source>
</reference>
<sequence>MTNILAYIAVNKKSGLTAVGAELQKLWPAVKDKFCRESPGIAANGGAESNTIRVMTLPIRALFILVMIDPITYKESGVRWKGGLSNIERDIVLGIYFRTYYMQKCDLHTSGIRILGLS</sequence>
<proteinExistence type="predicted"/>
<evidence type="ECO:0000313" key="2">
    <source>
        <dbReference type="Proteomes" id="UP000095023"/>
    </source>
</evidence>
<keyword evidence="2" id="KW-1185">Reference proteome</keyword>
<dbReference type="Proteomes" id="UP000095023">
    <property type="component" value="Unassembled WGS sequence"/>
</dbReference>
<dbReference type="EMBL" id="KV453842">
    <property type="protein sequence ID" value="ODV90988.1"/>
    <property type="molecule type" value="Genomic_DNA"/>
</dbReference>
<dbReference type="AlphaFoldDB" id="A0A1E4TH29"/>
<organism evidence="1 2">
    <name type="scientific">Tortispora caseinolytica NRRL Y-17796</name>
    <dbReference type="NCBI Taxonomy" id="767744"/>
    <lineage>
        <taxon>Eukaryota</taxon>
        <taxon>Fungi</taxon>
        <taxon>Dikarya</taxon>
        <taxon>Ascomycota</taxon>
        <taxon>Saccharomycotina</taxon>
        <taxon>Trigonopsidomycetes</taxon>
        <taxon>Trigonopsidales</taxon>
        <taxon>Trigonopsidaceae</taxon>
        <taxon>Tortispora</taxon>
    </lineage>
</organism>
<evidence type="ECO:0000313" key="1">
    <source>
        <dbReference type="EMBL" id="ODV90988.1"/>
    </source>
</evidence>
<accession>A0A1E4TH29</accession>
<gene>
    <name evidence="1" type="ORF">CANCADRAFT_44611</name>
</gene>
<protein>
    <submittedName>
        <fullName evidence="1">Uncharacterized protein</fullName>
    </submittedName>
</protein>